<evidence type="ECO:0000313" key="9">
    <source>
        <dbReference type="Proteomes" id="UP000307808"/>
    </source>
</evidence>
<evidence type="ECO:0000259" key="7">
    <source>
        <dbReference type="Pfam" id="PF00482"/>
    </source>
</evidence>
<dbReference type="Pfam" id="PF00482">
    <property type="entry name" value="T2SSF"/>
    <property type="match status" value="1"/>
</dbReference>
<feature type="domain" description="Type II secretion system protein GspF" evidence="7">
    <location>
        <begin position="109"/>
        <end position="232"/>
    </location>
</feature>
<organism evidence="8 9">
    <name type="scientific">Nocardioides jishulii</name>
    <dbReference type="NCBI Taxonomy" id="2575440"/>
    <lineage>
        <taxon>Bacteria</taxon>
        <taxon>Bacillati</taxon>
        <taxon>Actinomycetota</taxon>
        <taxon>Actinomycetes</taxon>
        <taxon>Propionibacteriales</taxon>
        <taxon>Nocardioidaceae</taxon>
        <taxon>Nocardioides</taxon>
    </lineage>
</organism>
<dbReference type="EMBL" id="SZPY01000001">
    <property type="protein sequence ID" value="TKI64811.1"/>
    <property type="molecule type" value="Genomic_DNA"/>
</dbReference>
<dbReference type="OrthoDB" id="5243396at2"/>
<evidence type="ECO:0000256" key="5">
    <source>
        <dbReference type="ARBA" id="ARBA00023136"/>
    </source>
</evidence>
<gene>
    <name evidence="8" type="ORF">FC770_06785</name>
</gene>
<comment type="caution">
    <text evidence="8">The sequence shown here is derived from an EMBL/GenBank/DDBJ whole genome shotgun (WGS) entry which is preliminary data.</text>
</comment>
<accession>A0A4U2YXB0</accession>
<evidence type="ECO:0000313" key="8">
    <source>
        <dbReference type="EMBL" id="TKI64811.1"/>
    </source>
</evidence>
<comment type="subcellular location">
    <subcellularLocation>
        <location evidence="1">Cell membrane</location>
        <topology evidence="1">Multi-pass membrane protein</topology>
    </subcellularLocation>
</comment>
<dbReference type="PANTHER" id="PTHR35007:SF3">
    <property type="entry name" value="POSSIBLE CONSERVED ALANINE RICH MEMBRANE PROTEIN"/>
    <property type="match status" value="1"/>
</dbReference>
<evidence type="ECO:0000256" key="6">
    <source>
        <dbReference type="SAM" id="Phobius"/>
    </source>
</evidence>
<feature type="transmembrane region" description="Helical" evidence="6">
    <location>
        <begin position="59"/>
        <end position="85"/>
    </location>
</feature>
<dbReference type="Proteomes" id="UP000307808">
    <property type="component" value="Unassembled WGS sequence"/>
</dbReference>
<proteinExistence type="predicted"/>
<reference evidence="8 9" key="1">
    <citation type="submission" date="2019-04" db="EMBL/GenBank/DDBJ databases">
        <authorList>
            <person name="Dong K."/>
        </authorList>
    </citation>
    <scope>NUCLEOTIDE SEQUENCE [LARGE SCALE GENOMIC DNA]</scope>
    <source>
        <strain evidence="9">dk3543</strain>
    </source>
</reference>
<dbReference type="RefSeq" id="WP_137065265.1">
    <property type="nucleotide sequence ID" value="NZ_CP040748.1"/>
</dbReference>
<keyword evidence="9" id="KW-1185">Reference proteome</keyword>
<feature type="transmembrane region" description="Helical" evidence="6">
    <location>
        <begin position="220"/>
        <end position="237"/>
    </location>
</feature>
<dbReference type="AlphaFoldDB" id="A0A4U2YXB0"/>
<evidence type="ECO:0000256" key="3">
    <source>
        <dbReference type="ARBA" id="ARBA00022692"/>
    </source>
</evidence>
<evidence type="ECO:0000256" key="2">
    <source>
        <dbReference type="ARBA" id="ARBA00022475"/>
    </source>
</evidence>
<keyword evidence="4 6" id="KW-1133">Transmembrane helix</keyword>
<sequence>MTTSPTLLMVVLLGAVVGVGLLLLVQSMSPAPVQRSVKGGGPSLTERLAALGRRLPLGIGAGVLILVLTRWVVAAVAVAALVVFWNKLFGSSRTERAGLARLEGLATWTESLRDTVAGAIGLEQAIPATAHAAADSIRPQLLALSDRLRVRVPLPEALQRFADDMDDAGADLIIAALILNSRLRGPGLRQVLTSLAHAAREELEMRQRVNAGRRATQRSVQIVVGVTVAFVLGLRLLNPSYVEPYGTPFGQVMLVVILFFFGAGIFWLRRLSQFEAPERFLRTLESRRAA</sequence>
<keyword evidence="3 6" id="KW-0812">Transmembrane</keyword>
<name>A0A4U2YXB0_9ACTN</name>
<keyword evidence="2" id="KW-1003">Cell membrane</keyword>
<evidence type="ECO:0000256" key="1">
    <source>
        <dbReference type="ARBA" id="ARBA00004651"/>
    </source>
</evidence>
<dbReference type="InterPro" id="IPR018076">
    <property type="entry name" value="T2SS_GspF_dom"/>
</dbReference>
<feature type="transmembrane region" description="Helical" evidence="6">
    <location>
        <begin position="249"/>
        <end position="268"/>
    </location>
</feature>
<evidence type="ECO:0000256" key="4">
    <source>
        <dbReference type="ARBA" id="ARBA00022989"/>
    </source>
</evidence>
<protein>
    <submittedName>
        <fullName evidence="8">Type II secretion system protein</fullName>
    </submittedName>
</protein>
<dbReference type="PANTHER" id="PTHR35007">
    <property type="entry name" value="INTEGRAL MEMBRANE PROTEIN-RELATED"/>
    <property type="match status" value="1"/>
</dbReference>
<dbReference type="GO" id="GO:0005886">
    <property type="term" value="C:plasma membrane"/>
    <property type="evidence" value="ECO:0007669"/>
    <property type="project" value="UniProtKB-SubCell"/>
</dbReference>
<keyword evidence="5 6" id="KW-0472">Membrane</keyword>